<proteinExistence type="predicted"/>
<evidence type="ECO:0000313" key="3">
    <source>
        <dbReference type="Proteomes" id="UP001386955"/>
    </source>
</evidence>
<feature type="compositionally biased region" description="Basic residues" evidence="1">
    <location>
        <begin position="1"/>
        <end position="11"/>
    </location>
</feature>
<organism evidence="2 3">
    <name type="scientific">Psophocarpus tetragonolobus</name>
    <name type="common">Winged bean</name>
    <name type="synonym">Dolichos tetragonolobus</name>
    <dbReference type="NCBI Taxonomy" id="3891"/>
    <lineage>
        <taxon>Eukaryota</taxon>
        <taxon>Viridiplantae</taxon>
        <taxon>Streptophyta</taxon>
        <taxon>Embryophyta</taxon>
        <taxon>Tracheophyta</taxon>
        <taxon>Spermatophyta</taxon>
        <taxon>Magnoliopsida</taxon>
        <taxon>eudicotyledons</taxon>
        <taxon>Gunneridae</taxon>
        <taxon>Pentapetalae</taxon>
        <taxon>rosids</taxon>
        <taxon>fabids</taxon>
        <taxon>Fabales</taxon>
        <taxon>Fabaceae</taxon>
        <taxon>Papilionoideae</taxon>
        <taxon>50 kb inversion clade</taxon>
        <taxon>NPAAA clade</taxon>
        <taxon>indigoferoid/millettioid clade</taxon>
        <taxon>Phaseoleae</taxon>
        <taxon>Psophocarpus</taxon>
    </lineage>
</organism>
<accession>A0AAN9RXH0</accession>
<dbReference type="AlphaFoldDB" id="A0AAN9RXH0"/>
<reference evidence="2 3" key="1">
    <citation type="submission" date="2024-01" db="EMBL/GenBank/DDBJ databases">
        <title>The genomes of 5 underutilized Papilionoideae crops provide insights into root nodulation and disease resistanc.</title>
        <authorList>
            <person name="Jiang F."/>
        </authorList>
    </citation>
    <scope>NUCLEOTIDE SEQUENCE [LARGE SCALE GENOMIC DNA]</scope>
    <source>
        <strain evidence="2">DUOXIRENSHENG_FW03</strain>
        <tissue evidence="2">Leaves</tissue>
    </source>
</reference>
<gene>
    <name evidence="2" type="ORF">VNO78_30778</name>
</gene>
<sequence length="109" mass="11778">MNKKVRTHEIRRRGDDQSAADREPAARQPPYVPPLTLAESRAIAKARPHNSQGLETLASGLAFAIALLSANVNGGTYGGWRVADFPVGGALVITVAADFQFQFLQLHLQ</sequence>
<feature type="region of interest" description="Disordered" evidence="1">
    <location>
        <begin position="1"/>
        <end position="32"/>
    </location>
</feature>
<comment type="caution">
    <text evidence="2">The sequence shown here is derived from an EMBL/GenBank/DDBJ whole genome shotgun (WGS) entry which is preliminary data.</text>
</comment>
<name>A0AAN9RXH0_PSOTE</name>
<protein>
    <submittedName>
        <fullName evidence="2">Uncharacterized protein</fullName>
    </submittedName>
</protein>
<evidence type="ECO:0000313" key="2">
    <source>
        <dbReference type="EMBL" id="KAK7385071.1"/>
    </source>
</evidence>
<feature type="compositionally biased region" description="Basic and acidic residues" evidence="1">
    <location>
        <begin position="12"/>
        <end position="25"/>
    </location>
</feature>
<dbReference type="Proteomes" id="UP001386955">
    <property type="component" value="Unassembled WGS sequence"/>
</dbReference>
<dbReference type="EMBL" id="JAYMYS010000008">
    <property type="protein sequence ID" value="KAK7385071.1"/>
    <property type="molecule type" value="Genomic_DNA"/>
</dbReference>
<keyword evidence="3" id="KW-1185">Reference proteome</keyword>
<evidence type="ECO:0000256" key="1">
    <source>
        <dbReference type="SAM" id="MobiDB-lite"/>
    </source>
</evidence>